<dbReference type="InterPro" id="IPR035899">
    <property type="entry name" value="DBL_dom_sf"/>
</dbReference>
<gene>
    <name evidence="4" type="ORF">KIL84_022277</name>
</gene>
<organism evidence="4 5">
    <name type="scientific">Mauremys mutica</name>
    <name type="common">yellowpond turtle</name>
    <dbReference type="NCBI Taxonomy" id="74926"/>
    <lineage>
        <taxon>Eukaryota</taxon>
        <taxon>Metazoa</taxon>
        <taxon>Chordata</taxon>
        <taxon>Craniata</taxon>
        <taxon>Vertebrata</taxon>
        <taxon>Euteleostomi</taxon>
        <taxon>Archelosauria</taxon>
        <taxon>Testudinata</taxon>
        <taxon>Testudines</taxon>
        <taxon>Cryptodira</taxon>
        <taxon>Durocryptodira</taxon>
        <taxon>Testudinoidea</taxon>
        <taxon>Geoemydidae</taxon>
        <taxon>Geoemydinae</taxon>
        <taxon>Mauremys</taxon>
    </lineage>
</organism>
<dbReference type="Proteomes" id="UP000827986">
    <property type="component" value="Unassembled WGS sequence"/>
</dbReference>
<dbReference type="Gene3D" id="2.30.29.30">
    <property type="entry name" value="Pleckstrin-homology domain (PH domain)/Phosphotyrosine-binding domain (PTB)"/>
    <property type="match status" value="1"/>
</dbReference>
<dbReference type="GO" id="GO:0005634">
    <property type="term" value="C:nucleus"/>
    <property type="evidence" value="ECO:0007669"/>
    <property type="project" value="TreeGrafter"/>
</dbReference>
<reference evidence="4" key="1">
    <citation type="submission" date="2021-09" db="EMBL/GenBank/DDBJ databases">
        <title>The genome of Mauremys mutica provides insights into the evolution of semi-aquatic lifestyle.</title>
        <authorList>
            <person name="Gong S."/>
            <person name="Gao Y."/>
        </authorList>
    </citation>
    <scope>NUCLEOTIDE SEQUENCE</scope>
    <source>
        <strain evidence="4">MM-2020</strain>
        <tissue evidence="4">Muscle</tissue>
    </source>
</reference>
<dbReference type="Gene3D" id="1.20.900.10">
    <property type="entry name" value="Dbl homology (DH) domain"/>
    <property type="match status" value="1"/>
</dbReference>
<dbReference type="SUPFAM" id="SSF50729">
    <property type="entry name" value="PH domain-like"/>
    <property type="match status" value="1"/>
</dbReference>
<dbReference type="InterPro" id="IPR047271">
    <property type="entry name" value="Ephexin-like"/>
</dbReference>
<evidence type="ECO:0000313" key="4">
    <source>
        <dbReference type="EMBL" id="KAH1175752.1"/>
    </source>
</evidence>
<dbReference type="Pfam" id="PF00621">
    <property type="entry name" value="RhoGEF"/>
    <property type="match status" value="1"/>
</dbReference>
<dbReference type="PANTHER" id="PTHR12845:SF9">
    <property type="entry name" value="RHO GUANINE NUCLEOTIDE EXCHANGE FACTOR 5-LIKE"/>
    <property type="match status" value="1"/>
</dbReference>
<feature type="region of interest" description="Disordered" evidence="2">
    <location>
        <begin position="1"/>
        <end position="134"/>
    </location>
</feature>
<dbReference type="SUPFAM" id="SSF48065">
    <property type="entry name" value="DBL homology domain (DH-domain)"/>
    <property type="match status" value="1"/>
</dbReference>
<accession>A0A9D4ATK3</accession>
<dbReference type="CDD" id="cd00160">
    <property type="entry name" value="RhoGEF"/>
    <property type="match status" value="1"/>
</dbReference>
<proteinExistence type="predicted"/>
<sequence length="627" mass="70204">MDFFCRKRARSDSPPRATAPVKRHGSCPVTQRPQPARPESRPELCPFLAGLFRPRSAKAGLPAARRGSSREPGSTAAERVPLLADSSKGADPPGSAVPSPLRCQPSPPTAELAALESMGPEEPVEEPLSAAGPTGAAGLLEMETKQPTPVPGRKVLHGSLQDLSKATATQMPSPERRLFRRPLGKGAKDTDKWKRESKYVQTQPLYQDYWLKRLKAAERKPKEPSFRVDASLSIAGLLSSSLLGAASQISSRDYSFCFWQEIPEVKSRRLLESLSPRQHRLQEAMFEMITSEASYLRSLSVATSHFKGSLVLRETLTRAEVHRLFSNLQQVKDVSERFLLELEEHMDKDVFLAGLGAVVLKHCPAFHRVYIPYVTNQMYQEQLMQQLMRENWRFRQVLRKLEEQPVCQRQPLKSFLVLPFQRITRLKILLENILKLAPAGSELASSISAALTAVGEIVWACNENVRHMKQTEELVLLEKQVEFVKTKSIPLISRGRWLVRAGEFSQVLIQEVGVGYRPRLSTKPIHLHLLSDLLLLSRRRDDGRFSVKDYAQTCHVRAELLRAKPLGLPDTAFLLCLSRNHRGASAEFIIKAASEAQRQEWISLITSQASPRPAPVIKALREACAGL</sequence>
<feature type="compositionally biased region" description="Basic and acidic residues" evidence="2">
    <location>
        <begin position="186"/>
        <end position="196"/>
    </location>
</feature>
<dbReference type="SMART" id="SM00325">
    <property type="entry name" value="RhoGEF"/>
    <property type="match status" value="1"/>
</dbReference>
<dbReference type="PROSITE" id="PS50010">
    <property type="entry name" value="DH_2"/>
    <property type="match status" value="1"/>
</dbReference>
<keyword evidence="5" id="KW-1185">Reference proteome</keyword>
<feature type="domain" description="DH" evidence="3">
    <location>
        <begin position="280"/>
        <end position="464"/>
    </location>
</feature>
<name>A0A9D4ATK3_9SAUR</name>
<evidence type="ECO:0000313" key="5">
    <source>
        <dbReference type="Proteomes" id="UP000827986"/>
    </source>
</evidence>
<keyword evidence="1" id="KW-0344">Guanine-nucleotide releasing factor</keyword>
<dbReference type="AlphaFoldDB" id="A0A9D4ATK3"/>
<dbReference type="FunFam" id="1.20.900.10:FF:000007">
    <property type="entry name" value="rho guanine nucleotide exchange factor 19"/>
    <property type="match status" value="1"/>
</dbReference>
<evidence type="ECO:0000259" key="3">
    <source>
        <dbReference type="PROSITE" id="PS50010"/>
    </source>
</evidence>
<feature type="region of interest" description="Disordered" evidence="2">
    <location>
        <begin position="165"/>
        <end position="196"/>
    </location>
</feature>
<dbReference type="InterPro" id="IPR011993">
    <property type="entry name" value="PH-like_dom_sf"/>
</dbReference>
<dbReference type="GO" id="GO:0005085">
    <property type="term" value="F:guanyl-nucleotide exchange factor activity"/>
    <property type="evidence" value="ECO:0007669"/>
    <property type="project" value="UniProtKB-KW"/>
</dbReference>
<dbReference type="EMBL" id="JAHDVG010000476">
    <property type="protein sequence ID" value="KAH1175752.1"/>
    <property type="molecule type" value="Genomic_DNA"/>
</dbReference>
<dbReference type="PANTHER" id="PTHR12845">
    <property type="entry name" value="GUANINE NUCLEOTIDE EXCHANGE FACTOR"/>
    <property type="match status" value="1"/>
</dbReference>
<dbReference type="InterPro" id="IPR000219">
    <property type="entry name" value="DH_dom"/>
</dbReference>
<dbReference type="OrthoDB" id="9424124at2759"/>
<evidence type="ECO:0000256" key="1">
    <source>
        <dbReference type="ARBA" id="ARBA00022658"/>
    </source>
</evidence>
<dbReference type="GO" id="GO:0005737">
    <property type="term" value="C:cytoplasm"/>
    <property type="evidence" value="ECO:0007669"/>
    <property type="project" value="TreeGrafter"/>
</dbReference>
<protein>
    <recommendedName>
        <fullName evidence="3">DH domain-containing protein</fullName>
    </recommendedName>
</protein>
<comment type="caution">
    <text evidence="4">The sequence shown here is derived from an EMBL/GenBank/DDBJ whole genome shotgun (WGS) entry which is preliminary data.</text>
</comment>
<evidence type="ECO:0000256" key="2">
    <source>
        <dbReference type="SAM" id="MobiDB-lite"/>
    </source>
</evidence>